<dbReference type="EMBL" id="JAOWLY010000001">
    <property type="protein sequence ID" value="MDG4982893.1"/>
    <property type="molecule type" value="Genomic_DNA"/>
</dbReference>
<name>A0A9X4NGX2_9LACT</name>
<dbReference type="Proteomes" id="UP001152614">
    <property type="component" value="Unassembled WGS sequence"/>
</dbReference>
<dbReference type="AlphaFoldDB" id="A0A9X4NGX2"/>
<protein>
    <submittedName>
        <fullName evidence="2">Uncharacterized protein</fullName>
    </submittedName>
</protein>
<evidence type="ECO:0000313" key="2">
    <source>
        <dbReference type="EMBL" id="MDG4982893.1"/>
    </source>
</evidence>
<sequence>MPKIVKESDNFSSFLWKDLSREALAFVHQQYFSQEMTVDEYIETYFANKIPNFKHEADRLFEEGKKKCLAEGNFPESLNEVWTRKVIKKSEEEENNKKKFSSHSMKAKDKSAVQRNNYNQKIQQTENELDDFSKASRDLEENNAQFMGQINALLSQLDELTGQTARYDKRQAYQEQSNFLELQQSLFSRTNQEIASIEENGRKVKLEKEERLEKLYQERNNLEW</sequence>
<dbReference type="RefSeq" id="WP_278228676.1">
    <property type="nucleotide sequence ID" value="NZ_JAOWLY010000001.1"/>
</dbReference>
<feature type="region of interest" description="Disordered" evidence="1">
    <location>
        <begin position="93"/>
        <end position="117"/>
    </location>
</feature>
<comment type="caution">
    <text evidence="2">The sequence shown here is derived from an EMBL/GenBank/DDBJ whole genome shotgun (WGS) entry which is preliminary data.</text>
</comment>
<evidence type="ECO:0000256" key="1">
    <source>
        <dbReference type="SAM" id="MobiDB-lite"/>
    </source>
</evidence>
<gene>
    <name evidence="2" type="ORF">OGZ51_01845</name>
</gene>
<reference evidence="2" key="2">
    <citation type="journal article" date="2023" name="Food Microbiol.">
        <title>Evaluation of the fermentation potential of lactic acid bacteria isolated from herbs, fruits and vegetables as starter cultures in nut-based milk alternatives.</title>
        <authorList>
            <person name="Huang W."/>
            <person name="Dong A."/>
            <person name="Pham H.T."/>
            <person name="Zhou C."/>
            <person name="Huo Z."/>
            <person name="Watjen A.P."/>
            <person name="Prakash S."/>
            <person name="Bang-Berthelsen C.H."/>
            <person name="Turner M.S."/>
        </authorList>
    </citation>
    <scope>NUCLEOTIDE SEQUENCE</scope>
    <source>
        <strain evidence="2">3</strain>
    </source>
</reference>
<evidence type="ECO:0000313" key="3">
    <source>
        <dbReference type="Proteomes" id="UP001152614"/>
    </source>
</evidence>
<proteinExistence type="predicted"/>
<organism evidence="2 3">
    <name type="scientific">Lactococcus lactis</name>
    <dbReference type="NCBI Taxonomy" id="1358"/>
    <lineage>
        <taxon>Bacteria</taxon>
        <taxon>Bacillati</taxon>
        <taxon>Bacillota</taxon>
        <taxon>Bacilli</taxon>
        <taxon>Lactobacillales</taxon>
        <taxon>Streptococcaceae</taxon>
        <taxon>Lactococcus</taxon>
    </lineage>
</organism>
<reference evidence="2" key="1">
    <citation type="submission" date="2022-10" db="EMBL/GenBank/DDBJ databases">
        <authorList>
            <person name="Turner M.S."/>
            <person name="Huang W."/>
        </authorList>
    </citation>
    <scope>NUCLEOTIDE SEQUENCE</scope>
    <source>
        <strain evidence="2">3</strain>
    </source>
</reference>
<accession>A0A9X4NGX2</accession>